<reference evidence="4" key="1">
    <citation type="submission" date="2015-10" db="EMBL/GenBank/DDBJ databases">
        <authorList>
            <person name="Luecker S."/>
            <person name="Luecker S."/>
        </authorList>
    </citation>
    <scope>NUCLEOTIDE SEQUENCE [LARGE SCALE GENOMIC DNA]</scope>
</reference>
<accession>A0A0S4L6E7</accession>
<keyword evidence="2" id="KW-0472">Membrane</keyword>
<evidence type="ECO:0000256" key="2">
    <source>
        <dbReference type="SAM" id="Phobius"/>
    </source>
</evidence>
<dbReference type="AlphaFoldDB" id="A0A0S4L6E7"/>
<name>A0A0S4L6E7_9BACT</name>
<keyword evidence="4" id="KW-1185">Reference proteome</keyword>
<sequence length="104" mass="11652">MRVVWNDRLVCAWPTSLARTYGTLFLFPFTSAILSSFEQLAHIARLSNSMGTVQFMTTLAVLVLLSPSQQNQSTRPTSDEPMLMSPKCGFPLRGRRTRGNKTLT</sequence>
<organism evidence="3 4">
    <name type="scientific">Candidatus Nitrospira nitrificans</name>
    <dbReference type="NCBI Taxonomy" id="1742973"/>
    <lineage>
        <taxon>Bacteria</taxon>
        <taxon>Pseudomonadati</taxon>
        <taxon>Nitrospirota</taxon>
        <taxon>Nitrospiria</taxon>
        <taxon>Nitrospirales</taxon>
        <taxon>Nitrospiraceae</taxon>
        <taxon>Nitrospira</taxon>
    </lineage>
</organism>
<proteinExistence type="predicted"/>
<gene>
    <name evidence="3" type="ORF">COMA2_100078</name>
</gene>
<evidence type="ECO:0000256" key="1">
    <source>
        <dbReference type="SAM" id="MobiDB-lite"/>
    </source>
</evidence>
<evidence type="ECO:0000313" key="4">
    <source>
        <dbReference type="Proteomes" id="UP000198736"/>
    </source>
</evidence>
<dbReference type="Proteomes" id="UP000198736">
    <property type="component" value="Unassembled WGS sequence"/>
</dbReference>
<keyword evidence="2" id="KW-0812">Transmembrane</keyword>
<feature type="region of interest" description="Disordered" evidence="1">
    <location>
        <begin position="70"/>
        <end position="104"/>
    </location>
</feature>
<protein>
    <submittedName>
        <fullName evidence="3">Uncharacterized protein</fullName>
    </submittedName>
</protein>
<feature type="transmembrane region" description="Helical" evidence="2">
    <location>
        <begin position="20"/>
        <end position="37"/>
    </location>
</feature>
<evidence type="ECO:0000313" key="3">
    <source>
        <dbReference type="EMBL" id="CUS32361.1"/>
    </source>
</evidence>
<keyword evidence="2" id="KW-1133">Transmembrane helix</keyword>
<feature type="compositionally biased region" description="Basic residues" evidence="1">
    <location>
        <begin position="93"/>
        <end position="104"/>
    </location>
</feature>
<dbReference type="EMBL" id="CZPZ01000002">
    <property type="protein sequence ID" value="CUS32361.1"/>
    <property type="molecule type" value="Genomic_DNA"/>
</dbReference>